<dbReference type="PANTHER" id="PTHR43317">
    <property type="entry name" value="THERMOSPERMINE SYNTHASE ACAULIS5"/>
    <property type="match status" value="1"/>
</dbReference>
<feature type="transmembrane region" description="Helical" evidence="2">
    <location>
        <begin position="166"/>
        <end position="188"/>
    </location>
</feature>
<feature type="transmembrane region" description="Helical" evidence="2">
    <location>
        <begin position="235"/>
        <end position="257"/>
    </location>
</feature>
<dbReference type="Pfam" id="PF01564">
    <property type="entry name" value="Spermine_synth"/>
    <property type="match status" value="1"/>
</dbReference>
<feature type="transmembrane region" description="Helical" evidence="2">
    <location>
        <begin position="194"/>
        <end position="214"/>
    </location>
</feature>
<feature type="transmembrane region" description="Helical" evidence="2">
    <location>
        <begin position="123"/>
        <end position="145"/>
    </location>
</feature>
<proteinExistence type="predicted"/>
<dbReference type="SUPFAM" id="SSF53335">
    <property type="entry name" value="S-adenosyl-L-methionine-dependent methyltransferases"/>
    <property type="match status" value="1"/>
</dbReference>
<keyword evidence="1" id="KW-0620">Polyamine biosynthesis</keyword>
<dbReference type="PANTHER" id="PTHR43317:SF1">
    <property type="entry name" value="THERMOSPERMINE SYNTHASE ACAULIS5"/>
    <property type="match status" value="1"/>
</dbReference>
<protein>
    <submittedName>
        <fullName evidence="3">Fused MFS/spermidine synthase</fullName>
    </submittedName>
</protein>
<evidence type="ECO:0000256" key="1">
    <source>
        <dbReference type="ARBA" id="ARBA00023115"/>
    </source>
</evidence>
<comment type="caution">
    <text evidence="3">The sequence shown here is derived from an EMBL/GenBank/DDBJ whole genome shotgun (WGS) entry which is preliminary data.</text>
</comment>
<dbReference type="Proteomes" id="UP000633814">
    <property type="component" value="Unassembled WGS sequence"/>
</dbReference>
<accession>A0ABS8BYR6</accession>
<feature type="transmembrane region" description="Helical" evidence="2">
    <location>
        <begin position="80"/>
        <end position="103"/>
    </location>
</feature>
<evidence type="ECO:0000256" key="2">
    <source>
        <dbReference type="SAM" id="Phobius"/>
    </source>
</evidence>
<feature type="transmembrane region" description="Helical" evidence="2">
    <location>
        <begin position="351"/>
        <end position="377"/>
    </location>
</feature>
<feature type="transmembrane region" description="Helical" evidence="2">
    <location>
        <begin position="46"/>
        <end position="68"/>
    </location>
</feature>
<name>A0ABS8BYR6_9ALTE</name>
<keyword evidence="2" id="KW-0472">Membrane</keyword>
<dbReference type="Gene3D" id="3.40.50.150">
    <property type="entry name" value="Vaccinia Virus protein VP39"/>
    <property type="match status" value="1"/>
</dbReference>
<keyword evidence="2" id="KW-1133">Transmembrane helix</keyword>
<gene>
    <name evidence="3" type="ORF">JAO78_000005</name>
</gene>
<feature type="transmembrane region" description="Helical" evidence="2">
    <location>
        <begin position="301"/>
        <end position="322"/>
    </location>
</feature>
<feature type="transmembrane region" description="Helical" evidence="2">
    <location>
        <begin position="389"/>
        <end position="412"/>
    </location>
</feature>
<feature type="transmembrane region" description="Helical" evidence="2">
    <location>
        <begin position="269"/>
        <end position="289"/>
    </location>
</feature>
<evidence type="ECO:0000313" key="3">
    <source>
        <dbReference type="EMBL" id="MCB5225198.1"/>
    </source>
</evidence>
<keyword evidence="4" id="KW-1185">Reference proteome</keyword>
<dbReference type="EMBL" id="JAEINI020000001">
    <property type="protein sequence ID" value="MCB5225198.1"/>
    <property type="molecule type" value="Genomic_DNA"/>
</dbReference>
<keyword evidence="2" id="KW-0812">Transmembrane</keyword>
<feature type="transmembrane region" description="Helical" evidence="2">
    <location>
        <begin position="443"/>
        <end position="466"/>
    </location>
</feature>
<dbReference type="InterPro" id="IPR029063">
    <property type="entry name" value="SAM-dependent_MTases_sf"/>
</dbReference>
<dbReference type="RefSeq" id="WP_226749303.1">
    <property type="nucleotide sequence ID" value="NZ_JAEINI020000001.1"/>
</dbReference>
<organism evidence="3 4">
    <name type="scientific">Alishewanella maricola</name>
    <dbReference type="NCBI Taxonomy" id="2795740"/>
    <lineage>
        <taxon>Bacteria</taxon>
        <taxon>Pseudomonadati</taxon>
        <taxon>Pseudomonadota</taxon>
        <taxon>Gammaproteobacteria</taxon>
        <taxon>Alteromonadales</taxon>
        <taxon>Alteromonadaceae</taxon>
        <taxon>Alishewanella</taxon>
    </lineage>
</organism>
<sequence length="1004" mass="111160">MHSYSARFFSPSASLFLLIFVLSGFAGLIYQSIWTHYLGLFLGHAAYAQALVLSLFMGGMALGAALVSRYVHAWKNLIKSYAIIEAIIGLLGLVFHAVFVFALDYSYNNVMPSLNNAGLIEAYKWLLASALIIPQTILLGMTFPLMCGGMIRRFPGNDGKTLGGLYFTNSIGAACGVLASTFLLLPLFGLPGAIFTAGVINILVALFAWWLSLGSEPTITPPTTIIKRNPATNKILITVLAATFFSSAASFAYEIIFVRMLSLAVGSTLHAFELMLAAFIAGIALGALWIRSKANATQTPLKIVGILQVLMGLTALLALAIYSEAFSWVSFLIDALSPTENGYKLFNIGTAILAIIIMLPTAFFAGTTLPLFTVALLQTGHGEKSIGKVYAWNTLGAILGVFAAIHLLIPLLGIKLSMLTAAFVDMAIGVVILRIFSEKRSDFFKTFSAITVTLASLAYIAIYVPFDSMRLSSGVYRTGIEQLDPAREVIFYRDGKTSSISVNYNVNTGIIAIATNGKIDAAIQMMDFNIPTFDEPTMVLAATLPLIYKPNAETAAVIGFGSGLTTHTLLAEENLLQVDTIEIEKVMIDGARTFRQMVPRAFDDARSNIVIDDAKSYFSSNQHRYDIIISEPSNPWISGVGALFSQEFYQFIPRFLNKDGIFLQWLQLYEIDEQLVSSVLQAMLPEFADVHAYLANNGDLLLVASQSELALNPQYERVLKGELGRTMEIVGFTKPEQIAFRKIADKRLLRSFSRMYTEFQANSDFYPILSLNAPSTRFQKKSALLLTSLPTMNLPIFEALKIRETPSLNVLMPKYRHLQADIEANEARTIVSFFDKNKSNTELVNLPIELRNWLELMITGNRECWKTTDDYGVFLATTIHQLTTLTVPYVDASGLHKVLHNQDFIKCEDLPEGIPLLLDFVEALAKRDTIETIKIGQYYLLNMDTQPHYLRNLDSFFLVATQLSLISLQDHDSAKEISKQYADKIKFMPEYSIIHSLLLAWLDE</sequence>
<feature type="transmembrane region" description="Helical" evidence="2">
    <location>
        <begin position="418"/>
        <end position="436"/>
    </location>
</feature>
<feature type="transmembrane region" description="Helical" evidence="2">
    <location>
        <begin position="12"/>
        <end position="34"/>
    </location>
</feature>
<reference evidence="3 4" key="1">
    <citation type="submission" date="2021-10" db="EMBL/GenBank/DDBJ databases">
        <title>Alishewanella koreense sp. nov. isolated from seawater of southwestern coast in South Korea and the proposal for the reclassification of Rheinheimera perlucida and Rheinheimera tuosuensis as Arsukibacterium perlucida and Arsukibacterium tuosuensis.</title>
        <authorList>
            <person name="Kim K.H."/>
            <person name="Ruan W."/>
            <person name="Kim K.R."/>
            <person name="Baek J.H."/>
            <person name="Jeon C.O."/>
        </authorList>
    </citation>
    <scope>NUCLEOTIDE SEQUENCE [LARGE SCALE GENOMIC DNA]</scope>
    <source>
        <strain evidence="3 4">16-MA</strain>
    </source>
</reference>
<dbReference type="NCBIfam" id="NF037959">
    <property type="entry name" value="MFS_SpdSyn"/>
    <property type="match status" value="1"/>
</dbReference>
<evidence type="ECO:0000313" key="4">
    <source>
        <dbReference type="Proteomes" id="UP000633814"/>
    </source>
</evidence>